<evidence type="ECO:0000313" key="3">
    <source>
        <dbReference type="EMBL" id="PRQ53025.1"/>
    </source>
</evidence>
<comment type="caution">
    <text evidence="3">The sequence shown here is derived from an EMBL/GenBank/DDBJ whole genome shotgun (WGS) entry which is preliminary data.</text>
</comment>
<evidence type="ECO:0000313" key="4">
    <source>
        <dbReference type="Proteomes" id="UP000238479"/>
    </source>
</evidence>
<dbReference type="InterPro" id="IPR050232">
    <property type="entry name" value="FBL13/AtMIF1-like"/>
</dbReference>
<dbReference type="STRING" id="74649.A0A2P6S2Y8"/>
<dbReference type="PANTHER" id="PTHR31900">
    <property type="entry name" value="F-BOX/RNI SUPERFAMILY PROTEIN-RELATED"/>
    <property type="match status" value="1"/>
</dbReference>
<dbReference type="Proteomes" id="UP000238479">
    <property type="component" value="Chromosome 2"/>
</dbReference>
<dbReference type="SUPFAM" id="SSF81383">
    <property type="entry name" value="F-box domain"/>
    <property type="match status" value="1"/>
</dbReference>
<keyword evidence="4" id="KW-1185">Reference proteome</keyword>
<dbReference type="SUPFAM" id="SSF52047">
    <property type="entry name" value="RNI-like"/>
    <property type="match status" value="1"/>
</dbReference>
<reference evidence="3 4" key="1">
    <citation type="journal article" date="2018" name="Nat. Genet.">
        <title>The Rosa genome provides new insights in the design of modern roses.</title>
        <authorList>
            <person name="Bendahmane M."/>
        </authorList>
    </citation>
    <scope>NUCLEOTIDE SEQUENCE [LARGE SCALE GENOMIC DNA]</scope>
    <source>
        <strain evidence="4">cv. Old Blush</strain>
    </source>
</reference>
<name>A0A2P6S2Y8_ROSCH</name>
<evidence type="ECO:0000259" key="2">
    <source>
        <dbReference type="Pfam" id="PF23622"/>
    </source>
</evidence>
<dbReference type="InterPro" id="IPR001810">
    <property type="entry name" value="F-box_dom"/>
</dbReference>
<dbReference type="InterPro" id="IPR032675">
    <property type="entry name" value="LRR_dom_sf"/>
</dbReference>
<dbReference type="InterPro" id="IPR055357">
    <property type="entry name" value="LRR_At1g61320_AtMIF1"/>
</dbReference>
<feature type="domain" description="At1g61320/AtMIF1 LRR" evidence="2">
    <location>
        <begin position="99"/>
        <end position="294"/>
    </location>
</feature>
<sequence length="438" mass="50682">MDTYTAELPDNFIHQVLSLLSTKHAVRAGILSKEWGHLWSSVPVLDFDEDEDGQPSADNRKLKRKMFINFMRRCLKRRGKDESNIEKFRLHMRYFGGATIVSKWLSLAVERNVKELQISFIRGRESGVRSYRPFFLPQAILNNAKSLTTLKLQSVTVKDSIDPINLPSLKILSLKQVQFRSTLSFMHLISGCPSLEHFLLTSCTGLSDLKILSLSLKSLEVVDCDVRGIQVEAENLESFKFHGNVFSRYMWHFFNIFSCQRVRSIEFSDIFLKSEWCEGFSSSFPLLESLILHKCNWQYWEHIKIFSQNLKRFVFSDSEPIKPFFSLNFPNLSEARIHLLYRPADPPGPCPWEYFYHLKKCLENFNCSRKVILYVTRAELCTFPERIRNGFTPPLPSLKHLDVEIGTSTTEVTHSALMDSLSWMAPASRVSIHKTTFA</sequence>
<dbReference type="Gene3D" id="3.80.10.10">
    <property type="entry name" value="Ribonuclease Inhibitor"/>
    <property type="match status" value="1"/>
</dbReference>
<dbReference type="EMBL" id="PDCK01000040">
    <property type="protein sequence ID" value="PRQ53025.1"/>
    <property type="molecule type" value="Genomic_DNA"/>
</dbReference>
<dbReference type="OMA" id="ALMWISP"/>
<dbReference type="Gramene" id="PRQ53025">
    <property type="protein sequence ID" value="PRQ53025"/>
    <property type="gene ID" value="RchiOBHm_Chr2g0161931"/>
</dbReference>
<dbReference type="InterPro" id="IPR036047">
    <property type="entry name" value="F-box-like_dom_sf"/>
</dbReference>
<accession>A0A2P6S2Y8</accession>
<dbReference type="PANTHER" id="PTHR31900:SF32">
    <property type="entry name" value="F-BOX_RNI_FBD-LIKE DOMAIN PROTEIN"/>
    <property type="match status" value="1"/>
</dbReference>
<dbReference type="Pfam" id="PF23622">
    <property type="entry name" value="LRR_At1g61320_AtMIF1"/>
    <property type="match status" value="1"/>
</dbReference>
<organism evidence="3 4">
    <name type="scientific">Rosa chinensis</name>
    <name type="common">China rose</name>
    <dbReference type="NCBI Taxonomy" id="74649"/>
    <lineage>
        <taxon>Eukaryota</taxon>
        <taxon>Viridiplantae</taxon>
        <taxon>Streptophyta</taxon>
        <taxon>Embryophyta</taxon>
        <taxon>Tracheophyta</taxon>
        <taxon>Spermatophyta</taxon>
        <taxon>Magnoliopsida</taxon>
        <taxon>eudicotyledons</taxon>
        <taxon>Gunneridae</taxon>
        <taxon>Pentapetalae</taxon>
        <taxon>rosids</taxon>
        <taxon>fabids</taxon>
        <taxon>Rosales</taxon>
        <taxon>Rosaceae</taxon>
        <taxon>Rosoideae</taxon>
        <taxon>Rosoideae incertae sedis</taxon>
        <taxon>Rosa</taxon>
    </lineage>
</organism>
<proteinExistence type="predicted"/>
<dbReference type="AlphaFoldDB" id="A0A2P6S2Y8"/>
<protein>
    <submittedName>
        <fullName evidence="3">Putative F-box domain, leucine-rich repeat domain, L domain-containing protein</fullName>
    </submittedName>
</protein>
<gene>
    <name evidence="3" type="ORF">RchiOBHm_Chr2g0161931</name>
</gene>
<feature type="domain" description="F-box" evidence="1">
    <location>
        <begin position="7"/>
        <end position="44"/>
    </location>
</feature>
<dbReference type="Pfam" id="PF00646">
    <property type="entry name" value="F-box"/>
    <property type="match status" value="1"/>
</dbReference>
<evidence type="ECO:0000259" key="1">
    <source>
        <dbReference type="Pfam" id="PF00646"/>
    </source>
</evidence>